<protein>
    <submittedName>
        <fullName evidence="1">Uncharacterized protein</fullName>
    </submittedName>
</protein>
<comment type="caution">
    <text evidence="1">The sequence shown here is derived from an EMBL/GenBank/DDBJ whole genome shotgun (WGS) entry which is preliminary data.</text>
</comment>
<evidence type="ECO:0000313" key="1">
    <source>
        <dbReference type="EMBL" id="KAG5183782.1"/>
    </source>
</evidence>
<dbReference type="EMBL" id="JAFCMP010000190">
    <property type="protein sequence ID" value="KAG5183782.1"/>
    <property type="molecule type" value="Genomic_DNA"/>
</dbReference>
<keyword evidence="2" id="KW-1185">Reference proteome</keyword>
<dbReference type="AlphaFoldDB" id="A0A835YXW9"/>
<organism evidence="1 2">
    <name type="scientific">Tribonema minus</name>
    <dbReference type="NCBI Taxonomy" id="303371"/>
    <lineage>
        <taxon>Eukaryota</taxon>
        <taxon>Sar</taxon>
        <taxon>Stramenopiles</taxon>
        <taxon>Ochrophyta</taxon>
        <taxon>PX clade</taxon>
        <taxon>Xanthophyceae</taxon>
        <taxon>Tribonematales</taxon>
        <taxon>Tribonemataceae</taxon>
        <taxon>Tribonema</taxon>
    </lineage>
</organism>
<name>A0A835YXW9_9STRA</name>
<reference evidence="1" key="1">
    <citation type="submission" date="2021-02" db="EMBL/GenBank/DDBJ databases">
        <title>First Annotated Genome of the Yellow-green Alga Tribonema minus.</title>
        <authorList>
            <person name="Mahan K.M."/>
        </authorList>
    </citation>
    <scope>NUCLEOTIDE SEQUENCE</scope>
    <source>
        <strain evidence="1">UTEX B ZZ1240</strain>
    </source>
</reference>
<proteinExistence type="predicted"/>
<gene>
    <name evidence="1" type="ORF">JKP88DRAFT_277476</name>
</gene>
<accession>A0A835YXW9</accession>
<sequence>MRVQGMLHCRGLIEKIEAKGGMMESERSARWRRYLKRHSQLRHNIIAATLWPEDKLPHAIAAMYSRSSDEIHSTICTTQDKVVIFVDQWSTAEAACLLELCKHLTDVPELRRFGGEGDAGDAHNSE</sequence>
<evidence type="ECO:0000313" key="2">
    <source>
        <dbReference type="Proteomes" id="UP000664859"/>
    </source>
</evidence>
<dbReference type="Proteomes" id="UP000664859">
    <property type="component" value="Unassembled WGS sequence"/>
</dbReference>